<sequence length="106" mass="11991">MPRTFLRFLYLSQAALQISPLLMPPLIQAKLLPETSKYRAISTPFPLSQASRCNPTLPRRNTEGNSAKRQTVVNRVSEYSTSHTTGSPRVHSSYFPRNPLQLYTQA</sequence>
<keyword evidence="3" id="KW-1185">Reference proteome</keyword>
<dbReference type="Proteomes" id="UP000187203">
    <property type="component" value="Unassembled WGS sequence"/>
</dbReference>
<name>A0A1R3L069_9ROSI</name>
<comment type="caution">
    <text evidence="2">The sequence shown here is derived from an EMBL/GenBank/DDBJ whole genome shotgun (WGS) entry which is preliminary data.</text>
</comment>
<evidence type="ECO:0000256" key="1">
    <source>
        <dbReference type="SAM" id="MobiDB-lite"/>
    </source>
</evidence>
<evidence type="ECO:0000313" key="3">
    <source>
        <dbReference type="Proteomes" id="UP000187203"/>
    </source>
</evidence>
<dbReference type="EMBL" id="AWUE01007004">
    <property type="protein sequence ID" value="OMP12742.1"/>
    <property type="molecule type" value="Genomic_DNA"/>
</dbReference>
<feature type="compositionally biased region" description="Polar residues" evidence="1">
    <location>
        <begin position="63"/>
        <end position="87"/>
    </location>
</feature>
<organism evidence="2 3">
    <name type="scientific">Corchorus olitorius</name>
    <dbReference type="NCBI Taxonomy" id="93759"/>
    <lineage>
        <taxon>Eukaryota</taxon>
        <taxon>Viridiplantae</taxon>
        <taxon>Streptophyta</taxon>
        <taxon>Embryophyta</taxon>
        <taxon>Tracheophyta</taxon>
        <taxon>Spermatophyta</taxon>
        <taxon>Magnoliopsida</taxon>
        <taxon>eudicotyledons</taxon>
        <taxon>Gunneridae</taxon>
        <taxon>Pentapetalae</taxon>
        <taxon>rosids</taxon>
        <taxon>malvids</taxon>
        <taxon>Malvales</taxon>
        <taxon>Malvaceae</taxon>
        <taxon>Grewioideae</taxon>
        <taxon>Apeibeae</taxon>
        <taxon>Corchorus</taxon>
    </lineage>
</organism>
<reference evidence="3" key="1">
    <citation type="submission" date="2013-09" db="EMBL/GenBank/DDBJ databases">
        <title>Corchorus olitorius genome sequencing.</title>
        <authorList>
            <person name="Alam M."/>
            <person name="Haque M.S."/>
            <person name="Islam M.S."/>
            <person name="Emdad E.M."/>
            <person name="Islam M.M."/>
            <person name="Ahmed B."/>
            <person name="Halim A."/>
            <person name="Hossen Q.M.M."/>
            <person name="Hossain M.Z."/>
            <person name="Ahmed R."/>
            <person name="Khan M.M."/>
            <person name="Islam R."/>
            <person name="Rashid M.M."/>
            <person name="Khan S.A."/>
            <person name="Rahman M.S."/>
            <person name="Alam M."/>
            <person name="Yahiya A.S."/>
            <person name="Khan M.S."/>
            <person name="Azam M.S."/>
            <person name="Haque T."/>
            <person name="Lashkar M.Z.H."/>
            <person name="Akhand A.I."/>
            <person name="Morshed G."/>
            <person name="Roy S."/>
            <person name="Uddin K.S."/>
            <person name="Rabeya T."/>
            <person name="Hossain A.S."/>
            <person name="Chowdhury A."/>
            <person name="Snigdha A.R."/>
            <person name="Mortoza M.S."/>
            <person name="Matin S.A."/>
            <person name="Hoque S.M.E."/>
            <person name="Islam M.K."/>
            <person name="Roy D.K."/>
            <person name="Haider R."/>
            <person name="Moosa M.M."/>
            <person name="Elias S.M."/>
            <person name="Hasan A.M."/>
            <person name="Jahan S."/>
            <person name="Shafiuddin M."/>
            <person name="Mahmood N."/>
            <person name="Shommy N.S."/>
        </authorList>
    </citation>
    <scope>NUCLEOTIDE SEQUENCE [LARGE SCALE GENOMIC DNA]</scope>
    <source>
        <strain evidence="3">cv. O-4</strain>
    </source>
</reference>
<evidence type="ECO:0000313" key="2">
    <source>
        <dbReference type="EMBL" id="OMP12742.1"/>
    </source>
</evidence>
<proteinExistence type="predicted"/>
<feature type="region of interest" description="Disordered" evidence="1">
    <location>
        <begin position="49"/>
        <end position="106"/>
    </location>
</feature>
<dbReference type="AlphaFoldDB" id="A0A1R3L069"/>
<gene>
    <name evidence="2" type="ORF">COLO4_02811</name>
</gene>
<accession>A0A1R3L069</accession>
<protein>
    <submittedName>
        <fullName evidence="2">Ribophorin</fullName>
    </submittedName>
</protein>